<evidence type="ECO:0000313" key="2">
    <source>
        <dbReference type="Proteomes" id="UP000247485"/>
    </source>
</evidence>
<organism evidence="1 2">
    <name type="scientific">Klebsiella oxytoca</name>
    <dbReference type="NCBI Taxonomy" id="571"/>
    <lineage>
        <taxon>Bacteria</taxon>
        <taxon>Pseudomonadati</taxon>
        <taxon>Pseudomonadota</taxon>
        <taxon>Gammaproteobacteria</taxon>
        <taxon>Enterobacterales</taxon>
        <taxon>Enterobacteriaceae</taxon>
        <taxon>Klebsiella/Raoultella group</taxon>
        <taxon>Klebsiella</taxon>
    </lineage>
</organism>
<dbReference type="InterPro" id="IPR011050">
    <property type="entry name" value="Pectin_lyase_fold/virulence"/>
</dbReference>
<dbReference type="EMBL" id="QJJG01000014">
    <property type="protein sequence ID" value="PXW42090.1"/>
    <property type="molecule type" value="Genomic_DNA"/>
</dbReference>
<evidence type="ECO:0008006" key="3">
    <source>
        <dbReference type="Google" id="ProtNLM"/>
    </source>
</evidence>
<dbReference type="InterPro" id="IPR006626">
    <property type="entry name" value="PbH1"/>
</dbReference>
<sequence length="430" mass="46078">MTLENFSILTSADGFGAVGSVGCYAIRVVDNVERTRICGLNIDGRHYGAMGFCVGISISWSNHGFYQNNNIQNCSVGIHGGGSFNVIDGNICDNHFVDDPDNFTNEWDSTSMYWDGFMFEGIKYSAITNNTATNNGQSGIYFGGGGSSVSCYNIISGNIANWNFNHGIDNGVSGTQSATNDVYGNTINGNICKNNRYNGIWLGTVHDIVVNSNIVVIDEEHKTKFNSAGDSSGIGLRLNTTKNCVVSDNDVFVTANEFSSIYFRGVGNVLGDNRIRGKDIIVENLITNNSAKGLTGTFKPTIAVGSGVTLDSTATRGTYSINNNKIVYDLDLNITTSSSTGPLQLSGFPFLASGTIYQYLGQCPFTSGMKTGFYQGNIGVNVYANNSVVTIAAMVTGVSTDIGTYLGNTVRMRIKLEIIMNAADFEGTFN</sequence>
<accession>A0A318FPB8</accession>
<evidence type="ECO:0000313" key="1">
    <source>
        <dbReference type="EMBL" id="PXW42090.1"/>
    </source>
</evidence>
<dbReference type="SUPFAM" id="SSF51126">
    <property type="entry name" value="Pectin lyase-like"/>
    <property type="match status" value="1"/>
</dbReference>
<dbReference type="Proteomes" id="UP000247485">
    <property type="component" value="Unassembled WGS sequence"/>
</dbReference>
<dbReference type="RefSeq" id="WP_110275654.1">
    <property type="nucleotide sequence ID" value="NZ_QJJG01000014.1"/>
</dbReference>
<dbReference type="AlphaFoldDB" id="A0A318FPB8"/>
<name>A0A318FPB8_KLEOX</name>
<dbReference type="InterPro" id="IPR012334">
    <property type="entry name" value="Pectin_lyas_fold"/>
</dbReference>
<dbReference type="SMART" id="SM00710">
    <property type="entry name" value="PbH1"/>
    <property type="match status" value="5"/>
</dbReference>
<dbReference type="Gene3D" id="2.160.20.10">
    <property type="entry name" value="Single-stranded right-handed beta-helix, Pectin lyase-like"/>
    <property type="match status" value="1"/>
</dbReference>
<proteinExistence type="predicted"/>
<gene>
    <name evidence="1" type="ORF">DET57_11482</name>
</gene>
<comment type="caution">
    <text evidence="1">The sequence shown here is derived from an EMBL/GenBank/DDBJ whole genome shotgun (WGS) entry which is preliminary data.</text>
</comment>
<protein>
    <recommendedName>
        <fullName evidence="3">Right handed beta helix domain-containing protein</fullName>
    </recommendedName>
</protein>
<reference evidence="1 2" key="1">
    <citation type="submission" date="2018-05" db="EMBL/GenBank/DDBJ databases">
        <title>Freshwater and sediment microbial communities from various areas in North America, analyzing microbe dynamics in response to fracking.</title>
        <authorList>
            <person name="Lamendella R."/>
        </authorList>
    </citation>
    <scope>NUCLEOTIDE SEQUENCE [LARGE SCALE GENOMIC DNA]</scope>
    <source>
        <strain evidence="1 2">67</strain>
    </source>
</reference>